<dbReference type="PANTHER" id="PTHR43341">
    <property type="entry name" value="AMINO ACID PERMEASE"/>
    <property type="match status" value="1"/>
</dbReference>
<keyword evidence="5 7" id="KW-1133">Transmembrane helix</keyword>
<feature type="domain" description="Amino acid permease/ SLC12A" evidence="8">
    <location>
        <begin position="57"/>
        <end position="505"/>
    </location>
</feature>
<dbReference type="Pfam" id="PF00324">
    <property type="entry name" value="AA_permease"/>
    <property type="match status" value="1"/>
</dbReference>
<dbReference type="InterPro" id="IPR004841">
    <property type="entry name" value="AA-permease/SLC12A_dom"/>
</dbReference>
<dbReference type="Gene3D" id="1.20.1740.10">
    <property type="entry name" value="Amino acid/polyamine transporter I"/>
    <property type="match status" value="1"/>
</dbReference>
<keyword evidence="2" id="KW-0813">Transport</keyword>
<dbReference type="OrthoDB" id="3900342at2759"/>
<feature type="transmembrane region" description="Helical" evidence="7">
    <location>
        <begin position="320"/>
        <end position="345"/>
    </location>
</feature>
<feature type="transmembrane region" description="Helical" evidence="7">
    <location>
        <begin position="479"/>
        <end position="497"/>
    </location>
</feature>
<dbReference type="GO" id="GO:0015171">
    <property type="term" value="F:amino acid transmembrane transporter activity"/>
    <property type="evidence" value="ECO:0007669"/>
    <property type="project" value="TreeGrafter"/>
</dbReference>
<evidence type="ECO:0000256" key="5">
    <source>
        <dbReference type="ARBA" id="ARBA00022989"/>
    </source>
</evidence>
<evidence type="ECO:0000313" key="9">
    <source>
        <dbReference type="EMBL" id="ORX54584.1"/>
    </source>
</evidence>
<comment type="caution">
    <text evidence="9">The sequence shown here is derived from an EMBL/GenBank/DDBJ whole genome shotgun (WGS) entry which is preliminary data.</text>
</comment>
<comment type="subcellular location">
    <subcellularLocation>
        <location evidence="1">Membrane</location>
        <topology evidence="1">Multi-pass membrane protein</topology>
    </subcellularLocation>
</comment>
<feature type="transmembrane region" description="Helical" evidence="7">
    <location>
        <begin position="138"/>
        <end position="159"/>
    </location>
</feature>
<dbReference type="FunFam" id="1.20.1740.10:FF:000001">
    <property type="entry name" value="Amino acid permease"/>
    <property type="match status" value="1"/>
</dbReference>
<feature type="transmembrane region" description="Helical" evidence="7">
    <location>
        <begin position="280"/>
        <end position="300"/>
    </location>
</feature>
<dbReference type="Proteomes" id="UP000242146">
    <property type="component" value="Unassembled WGS sequence"/>
</dbReference>
<name>A0A1X2GIM6_9FUNG</name>
<feature type="transmembrane region" description="Helical" evidence="7">
    <location>
        <begin position="450"/>
        <end position="473"/>
    </location>
</feature>
<accession>A0A1X2GIM6</accession>
<dbReference type="PIRSF" id="PIRSF006060">
    <property type="entry name" value="AA_transporter"/>
    <property type="match status" value="1"/>
</dbReference>
<keyword evidence="6 7" id="KW-0472">Membrane</keyword>
<evidence type="ECO:0000256" key="4">
    <source>
        <dbReference type="ARBA" id="ARBA00022970"/>
    </source>
</evidence>
<dbReference type="AlphaFoldDB" id="A0A1X2GIM6"/>
<sequence>MNDDEHDTKYAEKIEVTETLEKTEAGAEHAAIDVHRFGEREVVDLQEGTKRNLRTRHITMIALGGCIGTGLFLNMGTNIATAGPAGALIAYIVIGIMVYCIMTCLSEMAAFIPVTGTFNHYAYRFVEPALGFAAGWNYWLSAVTVATELAAAATIIDFWNQVMPDAAWCTIFMLIFLGANLVSVRLYGESEYYFALIKVLMVIVFIIVCIVFTSGGMGSQGPVGFKYWNSPGAFVDGGVGTVSVLLSAGFSFQGTEIVGITAGEADNPVKAVPRAINNTFWRILVFYILTILLIGMCIPYDNEQMANSDGTPNTSPFTLVFELAGIGAGVHVVNAIVLISVLSACNSSIYVTSRILLGMARDGNAPRIFSQTNRFGSPWIAVLASSSIGFVCCFVSVYSASVAFTWFLNITAISGFISWMFIGAVHLRFRHAYVKQGRDVKDLPYVSPWYPLPGIFCTVLCFLIIFGQGYTAFTPEFNSIKFVANYVGILPFILCYIGHKLIKRKPWVPIEEVDFETGRVTRYEIEKNREEIESTPWYKRYLYIFT</sequence>
<keyword evidence="10" id="KW-1185">Reference proteome</keyword>
<keyword evidence="3 7" id="KW-0812">Transmembrane</keyword>
<evidence type="ECO:0000259" key="8">
    <source>
        <dbReference type="Pfam" id="PF00324"/>
    </source>
</evidence>
<dbReference type="InterPro" id="IPR050524">
    <property type="entry name" value="APC_YAT"/>
</dbReference>
<feature type="transmembrane region" description="Helical" evidence="7">
    <location>
        <begin position="192"/>
        <end position="212"/>
    </location>
</feature>
<feature type="transmembrane region" description="Helical" evidence="7">
    <location>
        <begin position="379"/>
        <end position="400"/>
    </location>
</feature>
<evidence type="ECO:0000256" key="6">
    <source>
        <dbReference type="ARBA" id="ARBA00023136"/>
    </source>
</evidence>
<evidence type="ECO:0000256" key="2">
    <source>
        <dbReference type="ARBA" id="ARBA00022448"/>
    </source>
</evidence>
<feature type="transmembrane region" description="Helical" evidence="7">
    <location>
        <begin position="166"/>
        <end position="186"/>
    </location>
</feature>
<protein>
    <recommendedName>
        <fullName evidence="8">Amino acid permease/ SLC12A domain-containing protein</fullName>
    </recommendedName>
</protein>
<reference evidence="9 10" key="1">
    <citation type="submission" date="2016-07" db="EMBL/GenBank/DDBJ databases">
        <title>Pervasive Adenine N6-methylation of Active Genes in Fungi.</title>
        <authorList>
            <consortium name="DOE Joint Genome Institute"/>
            <person name="Mondo S.J."/>
            <person name="Dannebaum R.O."/>
            <person name="Kuo R.C."/>
            <person name="Labutti K."/>
            <person name="Haridas S."/>
            <person name="Kuo A."/>
            <person name="Salamov A."/>
            <person name="Ahrendt S.R."/>
            <person name="Lipzen A."/>
            <person name="Sullivan W."/>
            <person name="Andreopoulos W.B."/>
            <person name="Clum A."/>
            <person name="Lindquist E."/>
            <person name="Daum C."/>
            <person name="Ramamoorthy G.K."/>
            <person name="Gryganskyi A."/>
            <person name="Culley D."/>
            <person name="Magnuson J.K."/>
            <person name="James T.Y."/>
            <person name="O'Malley M.A."/>
            <person name="Stajich J.E."/>
            <person name="Spatafora J.W."/>
            <person name="Visel A."/>
            <person name="Grigoriev I.V."/>
        </authorList>
    </citation>
    <scope>NUCLEOTIDE SEQUENCE [LARGE SCALE GENOMIC DNA]</scope>
    <source>
        <strain evidence="9 10">NRRL 3301</strain>
    </source>
</reference>
<evidence type="ECO:0000313" key="10">
    <source>
        <dbReference type="Proteomes" id="UP000242146"/>
    </source>
</evidence>
<evidence type="ECO:0000256" key="1">
    <source>
        <dbReference type="ARBA" id="ARBA00004141"/>
    </source>
</evidence>
<dbReference type="PANTHER" id="PTHR43341:SF1">
    <property type="entry name" value="GENERAL AMINO-ACID PERMEASE GAP1"/>
    <property type="match status" value="1"/>
</dbReference>
<dbReference type="GO" id="GO:0016020">
    <property type="term" value="C:membrane"/>
    <property type="evidence" value="ECO:0007669"/>
    <property type="project" value="UniProtKB-SubCell"/>
</dbReference>
<gene>
    <name evidence="9" type="ORF">DM01DRAFT_1374035</name>
</gene>
<evidence type="ECO:0000256" key="7">
    <source>
        <dbReference type="SAM" id="Phobius"/>
    </source>
</evidence>
<dbReference type="STRING" id="101127.A0A1X2GIM6"/>
<dbReference type="EMBL" id="MCGT01000013">
    <property type="protein sequence ID" value="ORX54584.1"/>
    <property type="molecule type" value="Genomic_DNA"/>
</dbReference>
<feature type="transmembrane region" description="Helical" evidence="7">
    <location>
        <begin position="406"/>
        <end position="429"/>
    </location>
</feature>
<proteinExistence type="predicted"/>
<feature type="transmembrane region" description="Helical" evidence="7">
    <location>
        <begin position="58"/>
        <end position="76"/>
    </location>
</feature>
<keyword evidence="4" id="KW-0029">Amino-acid transport</keyword>
<evidence type="ECO:0000256" key="3">
    <source>
        <dbReference type="ARBA" id="ARBA00022692"/>
    </source>
</evidence>
<organism evidence="9 10">
    <name type="scientific">Hesseltinella vesiculosa</name>
    <dbReference type="NCBI Taxonomy" id="101127"/>
    <lineage>
        <taxon>Eukaryota</taxon>
        <taxon>Fungi</taxon>
        <taxon>Fungi incertae sedis</taxon>
        <taxon>Mucoromycota</taxon>
        <taxon>Mucoromycotina</taxon>
        <taxon>Mucoromycetes</taxon>
        <taxon>Mucorales</taxon>
        <taxon>Cunninghamellaceae</taxon>
        <taxon>Hesseltinella</taxon>
    </lineage>
</organism>